<dbReference type="Proteomes" id="UP000437017">
    <property type="component" value="Unassembled WGS sequence"/>
</dbReference>
<dbReference type="EMBL" id="SGJD01001063">
    <property type="protein sequence ID" value="KAB0402128.1"/>
    <property type="molecule type" value="Genomic_DNA"/>
</dbReference>
<comment type="caution">
    <text evidence="1">The sequence shown here is derived from an EMBL/GenBank/DDBJ whole genome shotgun (WGS) entry which is preliminary data.</text>
</comment>
<gene>
    <name evidence="1" type="ORF">E2I00_014177</name>
</gene>
<reference evidence="1 2" key="1">
    <citation type="journal article" date="2019" name="PLoS ONE">
        <title>Genomic analyses reveal an absence of contemporary introgressive admixture between fin whales and blue whales, despite known hybrids.</title>
        <authorList>
            <person name="Westbury M.V."/>
            <person name="Petersen B."/>
            <person name="Lorenzen E.D."/>
        </authorList>
    </citation>
    <scope>NUCLEOTIDE SEQUENCE [LARGE SCALE GENOMIC DNA]</scope>
    <source>
        <strain evidence="1">FinWhale-01</strain>
    </source>
</reference>
<accession>A0A6A1Q1R1</accession>
<proteinExistence type="predicted"/>
<protein>
    <submittedName>
        <fullName evidence="1">Uncharacterized protein</fullName>
    </submittedName>
</protein>
<name>A0A6A1Q1R1_BALPH</name>
<evidence type="ECO:0000313" key="1">
    <source>
        <dbReference type="EMBL" id="KAB0402128.1"/>
    </source>
</evidence>
<evidence type="ECO:0000313" key="2">
    <source>
        <dbReference type="Proteomes" id="UP000437017"/>
    </source>
</evidence>
<keyword evidence="2" id="KW-1185">Reference proteome</keyword>
<dbReference type="AlphaFoldDB" id="A0A6A1Q1R1"/>
<sequence length="27" mass="3083">MNATLNIHLQWPWKGFGALKGISLWEA</sequence>
<organism evidence="1 2">
    <name type="scientific">Balaenoptera physalus</name>
    <name type="common">Fin whale</name>
    <name type="synonym">Balaena physalus</name>
    <dbReference type="NCBI Taxonomy" id="9770"/>
    <lineage>
        <taxon>Eukaryota</taxon>
        <taxon>Metazoa</taxon>
        <taxon>Chordata</taxon>
        <taxon>Craniata</taxon>
        <taxon>Vertebrata</taxon>
        <taxon>Euteleostomi</taxon>
        <taxon>Mammalia</taxon>
        <taxon>Eutheria</taxon>
        <taxon>Laurasiatheria</taxon>
        <taxon>Artiodactyla</taxon>
        <taxon>Whippomorpha</taxon>
        <taxon>Cetacea</taxon>
        <taxon>Mysticeti</taxon>
        <taxon>Balaenopteridae</taxon>
        <taxon>Balaenoptera</taxon>
    </lineage>
</organism>